<reference evidence="3" key="1">
    <citation type="submission" date="2016-11" db="UniProtKB">
        <authorList>
            <consortium name="WormBaseParasite"/>
        </authorList>
    </citation>
    <scope>IDENTIFICATION</scope>
</reference>
<proteinExistence type="predicted"/>
<name>A0A1I7WEU4_HETBA</name>
<keyword evidence="1" id="KW-0812">Transmembrane</keyword>
<feature type="transmembrane region" description="Helical" evidence="1">
    <location>
        <begin position="20"/>
        <end position="39"/>
    </location>
</feature>
<dbReference type="WBParaSite" id="Hba_03476">
    <property type="protein sequence ID" value="Hba_03476"/>
    <property type="gene ID" value="Hba_03476"/>
</dbReference>
<protein>
    <submittedName>
        <fullName evidence="3">Secreted protein</fullName>
    </submittedName>
</protein>
<evidence type="ECO:0000256" key="1">
    <source>
        <dbReference type="SAM" id="Phobius"/>
    </source>
</evidence>
<accession>A0A1I7WEU4</accession>
<evidence type="ECO:0000313" key="2">
    <source>
        <dbReference type="Proteomes" id="UP000095283"/>
    </source>
</evidence>
<keyword evidence="1" id="KW-0472">Membrane</keyword>
<sequence length="81" mass="9421">MLSVVSNKNLCHFAVAKYALRFSCATIIIYFLIVLRHVMKNKSIISKSTKRNKNCYVCVQCWSVEKDYFSSMTIPDHMSHK</sequence>
<organism evidence="2 3">
    <name type="scientific">Heterorhabditis bacteriophora</name>
    <name type="common">Entomopathogenic nematode worm</name>
    <dbReference type="NCBI Taxonomy" id="37862"/>
    <lineage>
        <taxon>Eukaryota</taxon>
        <taxon>Metazoa</taxon>
        <taxon>Ecdysozoa</taxon>
        <taxon>Nematoda</taxon>
        <taxon>Chromadorea</taxon>
        <taxon>Rhabditida</taxon>
        <taxon>Rhabditina</taxon>
        <taxon>Rhabditomorpha</taxon>
        <taxon>Strongyloidea</taxon>
        <taxon>Heterorhabditidae</taxon>
        <taxon>Heterorhabditis</taxon>
    </lineage>
</organism>
<keyword evidence="1" id="KW-1133">Transmembrane helix</keyword>
<evidence type="ECO:0000313" key="3">
    <source>
        <dbReference type="WBParaSite" id="Hba_03476"/>
    </source>
</evidence>
<keyword evidence="2" id="KW-1185">Reference proteome</keyword>
<dbReference type="AlphaFoldDB" id="A0A1I7WEU4"/>
<dbReference type="Proteomes" id="UP000095283">
    <property type="component" value="Unplaced"/>
</dbReference>